<dbReference type="EMBL" id="CABIKO010000109">
    <property type="protein sequence ID" value="VVA26643.1"/>
    <property type="molecule type" value="Genomic_DNA"/>
</dbReference>
<evidence type="ECO:0000313" key="3">
    <source>
        <dbReference type="Proteomes" id="UP000327085"/>
    </source>
</evidence>
<dbReference type="Proteomes" id="UP000327085">
    <property type="component" value="Chromosome 8"/>
</dbReference>
<name>A0A5E4FET8_PRUDU</name>
<protein>
    <submittedName>
        <fullName evidence="2">Uncharacterized protein</fullName>
    </submittedName>
</protein>
<dbReference type="InParanoid" id="A0A5E4FET8"/>
<dbReference type="Gramene" id="VVA26643">
    <property type="protein sequence ID" value="VVA26643"/>
    <property type="gene ID" value="Prudul26B010935"/>
</dbReference>
<proteinExistence type="predicted"/>
<sequence>MHQVYHRMFSTFSPQRFCLSFQNHSQKQKASRSAKAELDNSSSTPPNPQTPADWKPRNLLQFAAFEVWDYRVGPVDKEQGGRAGITVLAS</sequence>
<organism evidence="2 3">
    <name type="scientific">Prunus dulcis</name>
    <name type="common">Almond</name>
    <name type="synonym">Amygdalus dulcis</name>
    <dbReference type="NCBI Taxonomy" id="3755"/>
    <lineage>
        <taxon>Eukaryota</taxon>
        <taxon>Viridiplantae</taxon>
        <taxon>Streptophyta</taxon>
        <taxon>Embryophyta</taxon>
        <taxon>Tracheophyta</taxon>
        <taxon>Spermatophyta</taxon>
        <taxon>Magnoliopsida</taxon>
        <taxon>eudicotyledons</taxon>
        <taxon>Gunneridae</taxon>
        <taxon>Pentapetalae</taxon>
        <taxon>rosids</taxon>
        <taxon>fabids</taxon>
        <taxon>Rosales</taxon>
        <taxon>Rosaceae</taxon>
        <taxon>Amygdaloideae</taxon>
        <taxon>Amygdaleae</taxon>
        <taxon>Prunus</taxon>
    </lineage>
</organism>
<evidence type="ECO:0000256" key="1">
    <source>
        <dbReference type="SAM" id="MobiDB-lite"/>
    </source>
</evidence>
<reference evidence="3" key="1">
    <citation type="journal article" date="2020" name="Plant J.">
        <title>Transposons played a major role in the diversification between the closely related almond and peach genomes: results from the almond genome sequence.</title>
        <authorList>
            <person name="Alioto T."/>
            <person name="Alexiou K.G."/>
            <person name="Bardil A."/>
            <person name="Barteri F."/>
            <person name="Castanera R."/>
            <person name="Cruz F."/>
            <person name="Dhingra A."/>
            <person name="Duval H."/>
            <person name="Fernandez I Marti A."/>
            <person name="Frias L."/>
            <person name="Galan B."/>
            <person name="Garcia J.L."/>
            <person name="Howad W."/>
            <person name="Gomez-Garrido J."/>
            <person name="Gut M."/>
            <person name="Julca I."/>
            <person name="Morata J."/>
            <person name="Puigdomenech P."/>
            <person name="Ribeca P."/>
            <person name="Rubio Cabetas M.J."/>
            <person name="Vlasova A."/>
            <person name="Wirthensohn M."/>
            <person name="Garcia-Mas J."/>
            <person name="Gabaldon T."/>
            <person name="Casacuberta J.M."/>
            <person name="Arus P."/>
        </authorList>
    </citation>
    <scope>NUCLEOTIDE SEQUENCE [LARGE SCALE GENOMIC DNA]</scope>
    <source>
        <strain evidence="3">cv. Texas</strain>
    </source>
</reference>
<feature type="region of interest" description="Disordered" evidence="1">
    <location>
        <begin position="28"/>
        <end position="55"/>
    </location>
</feature>
<accession>A0A5E4FET8</accession>
<gene>
    <name evidence="2" type="ORF">ALMOND_2B010935</name>
</gene>
<evidence type="ECO:0000313" key="2">
    <source>
        <dbReference type="EMBL" id="VVA26643.1"/>
    </source>
</evidence>
<dbReference type="AlphaFoldDB" id="A0A5E4FET8"/>